<dbReference type="EMBL" id="LAZR01005487">
    <property type="protein sequence ID" value="KKM99524.1"/>
    <property type="molecule type" value="Genomic_DNA"/>
</dbReference>
<dbReference type="InterPro" id="IPR011047">
    <property type="entry name" value="Quinoprotein_ADH-like_sf"/>
</dbReference>
<dbReference type="SUPFAM" id="SSF50998">
    <property type="entry name" value="Quinoprotein alcohol dehydrogenase-like"/>
    <property type="match status" value="1"/>
</dbReference>
<proteinExistence type="predicted"/>
<feature type="domain" description="Pyrrolo-quinoline quinone repeat" evidence="1">
    <location>
        <begin position="119"/>
        <end position="368"/>
    </location>
</feature>
<evidence type="ECO:0000259" key="1">
    <source>
        <dbReference type="Pfam" id="PF13360"/>
    </source>
</evidence>
<dbReference type="PANTHER" id="PTHR34512:SF30">
    <property type="entry name" value="OUTER MEMBRANE PROTEIN ASSEMBLY FACTOR BAMB"/>
    <property type="match status" value="1"/>
</dbReference>
<dbReference type="InterPro" id="IPR018391">
    <property type="entry name" value="PQQ_b-propeller_rpt"/>
</dbReference>
<evidence type="ECO:0000313" key="2">
    <source>
        <dbReference type="EMBL" id="KKM99524.1"/>
    </source>
</evidence>
<dbReference type="PANTHER" id="PTHR34512">
    <property type="entry name" value="CELL SURFACE PROTEIN"/>
    <property type="match status" value="1"/>
</dbReference>
<sequence length="447" mass="50146">MKKTAVLMGIILVFSNLFFAAEKSSDYEKYWHQWRGPFMTGESPGGDPPLEWSETKNIKWKIAIPGTGHASPVIWGDQIFILTAVETDKVAKPAEESEPAPQAHRGMPINRTTKIHRFVIFAINRHDGKILWERTVKEEVPQEGIHEMGSWASHSPVTDGEHIYAYFGSRGLFCFDMLGNLKWDRDFGQLNKRMNFGEGSSPALYGDRIIVNWDHEGQSFIIALDKKTGKNIWKVDRDERTSWATPLVVENNGKLQVVTSATKLVRSYDFTTGELIWECSGMTLNAIPSPMAADGILHVMSGFRGNALLAIDLSKAKGNIVDSDAIVWKHDKDTSYAPSGLLFDNKLYFLKSNNGILSCFEAKNGKEYYSRQRLEGIGNVFASLVGVKDRVYVVGQKGTMYVIKHGPVFEVLAKNKLDDNFSASPAIVGSMLYLRGYKNLYCIEEKN</sequence>
<reference evidence="2" key="1">
    <citation type="journal article" date="2015" name="Nature">
        <title>Complex archaea that bridge the gap between prokaryotes and eukaryotes.</title>
        <authorList>
            <person name="Spang A."/>
            <person name="Saw J.H."/>
            <person name="Jorgensen S.L."/>
            <person name="Zaremba-Niedzwiedzka K."/>
            <person name="Martijn J."/>
            <person name="Lind A.E."/>
            <person name="van Eijk R."/>
            <person name="Schleper C."/>
            <person name="Guy L."/>
            <person name="Ettema T.J."/>
        </authorList>
    </citation>
    <scope>NUCLEOTIDE SEQUENCE</scope>
</reference>
<protein>
    <recommendedName>
        <fullName evidence="1">Pyrrolo-quinoline quinone repeat domain-containing protein</fullName>
    </recommendedName>
</protein>
<gene>
    <name evidence="2" type="ORF">LCGC14_1147050</name>
</gene>
<dbReference type="Pfam" id="PF13360">
    <property type="entry name" value="PQQ_2"/>
    <property type="match status" value="1"/>
</dbReference>
<dbReference type="Gene3D" id="2.130.10.10">
    <property type="entry name" value="YVTN repeat-like/Quinoprotein amine dehydrogenase"/>
    <property type="match status" value="2"/>
</dbReference>
<dbReference type="SMART" id="SM00564">
    <property type="entry name" value="PQQ"/>
    <property type="match status" value="3"/>
</dbReference>
<dbReference type="InterPro" id="IPR015943">
    <property type="entry name" value="WD40/YVTN_repeat-like_dom_sf"/>
</dbReference>
<comment type="caution">
    <text evidence="2">The sequence shown here is derived from an EMBL/GenBank/DDBJ whole genome shotgun (WGS) entry which is preliminary data.</text>
</comment>
<dbReference type="AlphaFoldDB" id="A0A0F9LWJ8"/>
<accession>A0A0F9LWJ8</accession>
<dbReference type="InterPro" id="IPR002372">
    <property type="entry name" value="PQQ_rpt_dom"/>
</dbReference>
<organism evidence="2">
    <name type="scientific">marine sediment metagenome</name>
    <dbReference type="NCBI Taxonomy" id="412755"/>
    <lineage>
        <taxon>unclassified sequences</taxon>
        <taxon>metagenomes</taxon>
        <taxon>ecological metagenomes</taxon>
    </lineage>
</organism>
<name>A0A0F9LWJ8_9ZZZZ</name>